<evidence type="ECO:0000313" key="2">
    <source>
        <dbReference type="EMBL" id="GAA0148922.1"/>
    </source>
</evidence>
<dbReference type="AlphaFoldDB" id="A0AAV3PD12"/>
<dbReference type="Proteomes" id="UP001454036">
    <property type="component" value="Unassembled WGS sequence"/>
</dbReference>
<comment type="caution">
    <text evidence="2">The sequence shown here is derived from an EMBL/GenBank/DDBJ whole genome shotgun (WGS) entry which is preliminary data.</text>
</comment>
<feature type="compositionally biased region" description="Basic and acidic residues" evidence="1">
    <location>
        <begin position="1"/>
        <end position="10"/>
    </location>
</feature>
<keyword evidence="3" id="KW-1185">Reference proteome</keyword>
<reference evidence="2 3" key="1">
    <citation type="submission" date="2024-01" db="EMBL/GenBank/DDBJ databases">
        <title>The complete chloroplast genome sequence of Lithospermum erythrorhizon: insights into the phylogenetic relationship among Boraginaceae species and the maternal lineages of purple gromwells.</title>
        <authorList>
            <person name="Okada T."/>
            <person name="Watanabe K."/>
        </authorList>
    </citation>
    <scope>NUCLEOTIDE SEQUENCE [LARGE SCALE GENOMIC DNA]</scope>
</reference>
<proteinExistence type="predicted"/>
<dbReference type="EMBL" id="BAABME010001322">
    <property type="protein sequence ID" value="GAA0148922.1"/>
    <property type="molecule type" value="Genomic_DNA"/>
</dbReference>
<evidence type="ECO:0000256" key="1">
    <source>
        <dbReference type="SAM" id="MobiDB-lite"/>
    </source>
</evidence>
<gene>
    <name evidence="2" type="ORF">LIER_08232</name>
</gene>
<feature type="region of interest" description="Disordered" evidence="1">
    <location>
        <begin position="1"/>
        <end position="21"/>
    </location>
</feature>
<name>A0AAV3PD12_LITER</name>
<evidence type="ECO:0000313" key="3">
    <source>
        <dbReference type="Proteomes" id="UP001454036"/>
    </source>
</evidence>
<sequence length="104" mass="11742">MPRKKDEELSSRGTSSPVSAGFSANWMAPVATTTKLFFSLTQMVFTEEQDLQWLLLEQTRDGASSSGSFRSAKLESLRFETGGVWNKFLKRWGGDSDSSYKNRY</sequence>
<accession>A0AAV3PD12</accession>
<organism evidence="2 3">
    <name type="scientific">Lithospermum erythrorhizon</name>
    <name type="common">Purple gromwell</name>
    <name type="synonym">Lithospermum officinale var. erythrorhizon</name>
    <dbReference type="NCBI Taxonomy" id="34254"/>
    <lineage>
        <taxon>Eukaryota</taxon>
        <taxon>Viridiplantae</taxon>
        <taxon>Streptophyta</taxon>
        <taxon>Embryophyta</taxon>
        <taxon>Tracheophyta</taxon>
        <taxon>Spermatophyta</taxon>
        <taxon>Magnoliopsida</taxon>
        <taxon>eudicotyledons</taxon>
        <taxon>Gunneridae</taxon>
        <taxon>Pentapetalae</taxon>
        <taxon>asterids</taxon>
        <taxon>lamiids</taxon>
        <taxon>Boraginales</taxon>
        <taxon>Boraginaceae</taxon>
        <taxon>Boraginoideae</taxon>
        <taxon>Lithospermeae</taxon>
        <taxon>Lithospermum</taxon>
    </lineage>
</organism>
<protein>
    <submittedName>
        <fullName evidence="2">Uncharacterized protein</fullName>
    </submittedName>
</protein>